<sequence>MHDDLLLWVKKMEKKLKFRVNLFSFWFYILNIAIMVVSLIISIFGTLQLYYKFNWSLFNGFSSYLLITTGIAALTTFLTSLIGFFVISKKISLYKSRLEKIQLEKLLWEEKIGEYFSKNRNLNYYINVSNICGISWEVMENDKQDTK</sequence>
<proteinExistence type="predicted"/>
<dbReference type="Proteomes" id="UP000501060">
    <property type="component" value="Chromosome"/>
</dbReference>
<evidence type="ECO:0000313" key="2">
    <source>
        <dbReference type="EMBL" id="QJG67248.1"/>
    </source>
</evidence>
<keyword evidence="1" id="KW-0472">Membrane</keyword>
<dbReference type="AlphaFoldDB" id="A0A858U968"/>
<protein>
    <submittedName>
        <fullName evidence="2">DUF4231 domain-containing protein</fullName>
    </submittedName>
</protein>
<gene>
    <name evidence="2" type="ORF">HGG69_02965</name>
</gene>
<feature type="transmembrane region" description="Helical" evidence="1">
    <location>
        <begin position="64"/>
        <end position="87"/>
    </location>
</feature>
<evidence type="ECO:0000256" key="1">
    <source>
        <dbReference type="SAM" id="Phobius"/>
    </source>
</evidence>
<dbReference type="KEGG" id="mphe:HGG69_02965"/>
<keyword evidence="1" id="KW-0812">Transmembrane</keyword>
<evidence type="ECO:0000313" key="3">
    <source>
        <dbReference type="Proteomes" id="UP000501060"/>
    </source>
</evidence>
<name>A0A858U968_9MOLU</name>
<keyword evidence="3" id="KW-1185">Reference proteome</keyword>
<feature type="transmembrane region" description="Helical" evidence="1">
    <location>
        <begin position="20"/>
        <end position="44"/>
    </location>
</feature>
<accession>A0A858U968</accession>
<reference evidence="2 3" key="1">
    <citation type="submission" date="2020-04" db="EMBL/GenBank/DDBJ databases">
        <title>Novel Mycoplasma species detected in Phocoena phocoena (harbor porpoise) from the USA.</title>
        <authorList>
            <person name="Volokhov D.V."/>
        </authorList>
    </citation>
    <scope>NUCLEOTIDE SEQUENCE [LARGE SCALE GENOMIC DNA]</scope>
    <source>
        <strain evidence="2 3">Phocoena C-264-GEN</strain>
    </source>
</reference>
<organism evidence="2 3">
    <name type="scientific">Mycoplasma phocoenae</name>
    <dbReference type="NCBI Taxonomy" id="754517"/>
    <lineage>
        <taxon>Bacteria</taxon>
        <taxon>Bacillati</taxon>
        <taxon>Mycoplasmatota</taxon>
        <taxon>Mollicutes</taxon>
        <taxon>Mycoplasmataceae</taxon>
        <taxon>Mycoplasma</taxon>
    </lineage>
</organism>
<keyword evidence="1" id="KW-1133">Transmembrane helix</keyword>
<dbReference type="RefSeq" id="WP_169605297.1">
    <property type="nucleotide sequence ID" value="NZ_CP051481.1"/>
</dbReference>
<dbReference type="EMBL" id="CP051481">
    <property type="protein sequence ID" value="QJG67248.1"/>
    <property type="molecule type" value="Genomic_DNA"/>
</dbReference>